<dbReference type="AlphaFoldDB" id="A0A7Z2VGZ2"/>
<dbReference type="Gene3D" id="3.30.70.1060">
    <property type="entry name" value="Dimeric alpha+beta barrel"/>
    <property type="match status" value="1"/>
</dbReference>
<dbReference type="KEGG" id="cheb:HH215_07440"/>
<accession>A0A7Z2VGZ2</accession>
<dbReference type="EMBL" id="CP051680">
    <property type="protein sequence ID" value="QJD83021.1"/>
    <property type="molecule type" value="Genomic_DNA"/>
</dbReference>
<gene>
    <name evidence="1" type="ORF">HH215_07440</name>
</gene>
<keyword evidence="2" id="KW-1185">Reference proteome</keyword>
<dbReference type="InterPro" id="IPR011008">
    <property type="entry name" value="Dimeric_a/b-barrel"/>
</dbReference>
<protein>
    <submittedName>
        <fullName evidence="1">YciI family protein</fullName>
    </submittedName>
</protein>
<dbReference type="PANTHER" id="PTHR35174:SF4">
    <property type="entry name" value="BLL7163 PROTEIN"/>
    <property type="match status" value="1"/>
</dbReference>
<dbReference type="PANTHER" id="PTHR35174">
    <property type="entry name" value="BLL7171 PROTEIN-RELATED"/>
    <property type="match status" value="1"/>
</dbReference>
<reference evidence="1 2" key="1">
    <citation type="submission" date="2020-04" db="EMBL/GenBank/DDBJ databases">
        <title>Genome sequencing of novel species.</title>
        <authorList>
            <person name="Heo J."/>
            <person name="Kim S.-J."/>
            <person name="Kim J.-S."/>
            <person name="Hong S.-B."/>
            <person name="Kwon S.-W."/>
        </authorList>
    </citation>
    <scope>NUCLEOTIDE SEQUENCE [LARGE SCALE GENOMIC DNA]</scope>
    <source>
        <strain evidence="1 2">MFER-1</strain>
    </source>
</reference>
<sequence length="151" mass="16831">MRFMLIVKATGYSEAGVKFSREYDDARRAFKKVLAKAGILLAEEQCQPSSSGIRICYPSNGGEPEIKSGPFAIDQELIAEYTLIDVGTETEAMDWALRMPVPPGFGAFEIELRKLNDETDSIRDPRALALEADLEDQINMLQNIPEGEFKL</sequence>
<dbReference type="Proteomes" id="UP000502248">
    <property type="component" value="Chromosome"/>
</dbReference>
<evidence type="ECO:0000313" key="1">
    <source>
        <dbReference type="EMBL" id="QJD83021.1"/>
    </source>
</evidence>
<evidence type="ECO:0000313" key="2">
    <source>
        <dbReference type="Proteomes" id="UP000502248"/>
    </source>
</evidence>
<name>A0A7Z2VGZ2_9BACL</name>
<dbReference type="SUPFAM" id="SSF54909">
    <property type="entry name" value="Dimeric alpha+beta barrel"/>
    <property type="match status" value="1"/>
</dbReference>
<proteinExistence type="predicted"/>
<organism evidence="1 2">
    <name type="scientific">Cohnella herbarum</name>
    <dbReference type="NCBI Taxonomy" id="2728023"/>
    <lineage>
        <taxon>Bacteria</taxon>
        <taxon>Bacillati</taxon>
        <taxon>Bacillota</taxon>
        <taxon>Bacilli</taxon>
        <taxon>Bacillales</taxon>
        <taxon>Paenibacillaceae</taxon>
        <taxon>Cohnella</taxon>
    </lineage>
</organism>
<dbReference type="RefSeq" id="WP_169279318.1">
    <property type="nucleotide sequence ID" value="NZ_CP051680.1"/>
</dbReference>